<accession>A0ABS7WRN9</accession>
<evidence type="ECO:0000313" key="5">
    <source>
        <dbReference type="Proteomes" id="UP000786183"/>
    </source>
</evidence>
<dbReference type="EMBL" id="JACGBB010000001">
    <property type="protein sequence ID" value="MBZ7986675.1"/>
    <property type="molecule type" value="Genomic_DNA"/>
</dbReference>
<dbReference type="InterPro" id="IPR052019">
    <property type="entry name" value="F420H2_bilvrd_red/Heme_oxyg"/>
</dbReference>
<comment type="caution">
    <text evidence="4">The sequence shown here is derived from an EMBL/GenBank/DDBJ whole genome shotgun (WGS) entry which is preliminary data.</text>
</comment>
<dbReference type="PANTHER" id="PTHR35176:SF6">
    <property type="entry name" value="HEME OXYGENASE HI_0854-RELATED"/>
    <property type="match status" value="1"/>
</dbReference>
<evidence type="ECO:0000259" key="2">
    <source>
        <dbReference type="Pfam" id="PF01243"/>
    </source>
</evidence>
<dbReference type="Gene3D" id="3.20.180.10">
    <property type="entry name" value="PNP-oxidase-like"/>
    <property type="match status" value="1"/>
</dbReference>
<feature type="domain" description="DUF2470" evidence="3">
    <location>
        <begin position="8"/>
        <end position="64"/>
    </location>
</feature>
<dbReference type="Pfam" id="PF10615">
    <property type="entry name" value="DUF2470"/>
    <property type="match status" value="1"/>
</dbReference>
<dbReference type="RefSeq" id="WP_172232588.1">
    <property type="nucleotide sequence ID" value="NZ_CP035946.1"/>
</dbReference>
<dbReference type="Proteomes" id="UP000786183">
    <property type="component" value="Unassembled WGS sequence"/>
</dbReference>
<dbReference type="InterPro" id="IPR019595">
    <property type="entry name" value="DUF2470"/>
</dbReference>
<evidence type="ECO:0000256" key="1">
    <source>
        <dbReference type="ARBA" id="ARBA00023002"/>
    </source>
</evidence>
<evidence type="ECO:0000259" key="3">
    <source>
        <dbReference type="Pfam" id="PF10615"/>
    </source>
</evidence>
<protein>
    <submittedName>
        <fullName evidence="4">Pyridoxamine 5'-phosphate oxidase family protein</fullName>
    </submittedName>
</protein>
<name>A0ABS7WRN9_9BACT</name>
<dbReference type="InterPro" id="IPR037119">
    <property type="entry name" value="Haem_oxidase_HugZ-like_sf"/>
</dbReference>
<dbReference type="Pfam" id="PF01243">
    <property type="entry name" value="PNPOx_N"/>
    <property type="match status" value="1"/>
</dbReference>
<reference evidence="4 5" key="1">
    <citation type="submission" date="2020-07" db="EMBL/GenBank/DDBJ databases">
        <title>Transfer of Campylobacter canadensis to the novel genus Avispirillum gen. nov., that also includes two novel species recovered from migratory waterfowl: Avispirillum anseris sp. nov. and Avispirillum brantae sp. nov.</title>
        <authorList>
            <person name="Miller W.G."/>
            <person name="Chapman M.H."/>
            <person name="Yee E."/>
            <person name="Inglis G.D."/>
        </authorList>
    </citation>
    <scope>NUCLEOTIDE SEQUENCE [LARGE SCALE GENOMIC DNA]</scope>
    <source>
        <strain evidence="4 5">L283</strain>
    </source>
</reference>
<keyword evidence="1" id="KW-0560">Oxidoreductase</keyword>
<dbReference type="InterPro" id="IPR011576">
    <property type="entry name" value="Pyridox_Oxase_N"/>
</dbReference>
<dbReference type="InterPro" id="IPR012349">
    <property type="entry name" value="Split_barrel_FMN-bd"/>
</dbReference>
<dbReference type="Gene3D" id="2.30.110.10">
    <property type="entry name" value="Electron Transport, Fmn-binding Protein, Chain A"/>
    <property type="match status" value="1"/>
</dbReference>
<gene>
    <name evidence="4" type="ORF">AVCANL283_00915</name>
</gene>
<sequence length="242" mass="28005">MNEKLKNALEHMNKEHIDSIKNLVKFHKNVDAKEAKLTHLDYEKITINYDGNEFSINYDNKANDETLHYEIINLCTKAKPKEDGSKLNEEIKNYMHSFKSVVIASGDENGFISSYAPIIFNGDEIFIFISEVAEHYTTISKNPNIEIMFLQDEKEAKTVFARIRLRYQVKATILPREERFEELFSILKQRFSEASVFAAMKDFHFVKLSIKSGRYVKGFGAAFSIDEHNNASAIRIEKPHKV</sequence>
<keyword evidence="5" id="KW-1185">Reference proteome</keyword>
<dbReference type="PANTHER" id="PTHR35176">
    <property type="entry name" value="HEME OXYGENASE HI_0854-RELATED"/>
    <property type="match status" value="1"/>
</dbReference>
<evidence type="ECO:0000313" key="4">
    <source>
        <dbReference type="EMBL" id="MBZ7986675.1"/>
    </source>
</evidence>
<organism evidence="4 5">
    <name type="scientific">Campylobacter canadensis</name>
    <dbReference type="NCBI Taxonomy" id="449520"/>
    <lineage>
        <taxon>Bacteria</taxon>
        <taxon>Pseudomonadati</taxon>
        <taxon>Campylobacterota</taxon>
        <taxon>Epsilonproteobacteria</taxon>
        <taxon>Campylobacterales</taxon>
        <taxon>Campylobacteraceae</taxon>
        <taxon>Campylobacter</taxon>
    </lineage>
</organism>
<proteinExistence type="predicted"/>
<feature type="domain" description="Pyridoxamine 5'-phosphate oxidase N-terminal" evidence="2">
    <location>
        <begin position="87"/>
        <end position="216"/>
    </location>
</feature>
<dbReference type="SUPFAM" id="SSF50475">
    <property type="entry name" value="FMN-binding split barrel"/>
    <property type="match status" value="1"/>
</dbReference>